<evidence type="ECO:0000313" key="1">
    <source>
        <dbReference type="EMBL" id="CAI9601795.1"/>
    </source>
</evidence>
<dbReference type="Proteomes" id="UP001162483">
    <property type="component" value="Unassembled WGS sequence"/>
</dbReference>
<proteinExistence type="predicted"/>
<sequence>MEILFNPSEEAPIEVLLLCYFHEQPGRLCEMVAVPSLLHFCITLAPVF</sequence>
<name>A0ABN9FXH7_9NEOB</name>
<protein>
    <submittedName>
        <fullName evidence="1">Uncharacterized protein</fullName>
    </submittedName>
</protein>
<evidence type="ECO:0000313" key="2">
    <source>
        <dbReference type="Proteomes" id="UP001162483"/>
    </source>
</evidence>
<comment type="caution">
    <text evidence="1">The sequence shown here is derived from an EMBL/GenBank/DDBJ whole genome shotgun (WGS) entry which is preliminary data.</text>
</comment>
<keyword evidence="2" id="KW-1185">Reference proteome</keyword>
<dbReference type="EMBL" id="CATNWA010017606">
    <property type="protein sequence ID" value="CAI9601795.1"/>
    <property type="molecule type" value="Genomic_DNA"/>
</dbReference>
<accession>A0ABN9FXH7</accession>
<reference evidence="1" key="1">
    <citation type="submission" date="2023-05" db="EMBL/GenBank/DDBJ databases">
        <authorList>
            <person name="Stuckert A."/>
        </authorList>
    </citation>
    <scope>NUCLEOTIDE SEQUENCE</scope>
</reference>
<gene>
    <name evidence="1" type="ORF">SPARVUS_LOCUS13027496</name>
</gene>
<organism evidence="1 2">
    <name type="scientific">Staurois parvus</name>
    <dbReference type="NCBI Taxonomy" id="386267"/>
    <lineage>
        <taxon>Eukaryota</taxon>
        <taxon>Metazoa</taxon>
        <taxon>Chordata</taxon>
        <taxon>Craniata</taxon>
        <taxon>Vertebrata</taxon>
        <taxon>Euteleostomi</taxon>
        <taxon>Amphibia</taxon>
        <taxon>Batrachia</taxon>
        <taxon>Anura</taxon>
        <taxon>Neobatrachia</taxon>
        <taxon>Ranoidea</taxon>
        <taxon>Ranidae</taxon>
        <taxon>Staurois</taxon>
    </lineage>
</organism>